<gene>
    <name evidence="2" type="ORF">NBRC116591_08660</name>
</gene>
<dbReference type="Proteomes" id="UP001465153">
    <property type="component" value="Unassembled WGS sequence"/>
</dbReference>
<name>A0ABQ0A5W5_9GAMM</name>
<sequence length="1325" mass="139632">MLKHFKKQWSKFSDSILSESHHGPLQSVESRLMFSADTAVVFDPDKLLEATDKIELATTIEEINTKLSKTAPPSEADKPDLLQPRQAISGITSEPAILISANSNQTELTGEDGSTESLTASELIAGDTISDEATGNSSAFLTNVLDLSSFTNGSVDLDAVHFVSNDITLGVGANAVDLQAGDLILSTATNRTFTGTDGGELSVNRDDLFIFRPTTAGDFSSGSFHELLTDLNSRTGLLEALNILLTGGNTVSAVSLIEQDVVIGGQTLTTGSLLVGFQQDSSVYVITPENFGTEDSLTLLTDLNIGGASLPEDTGIASLEFIEQTVTFGSSQLTAGTLVVSFTGTGDFPNGGSNLTTATTDLISFSLSESGSDLVANVDSIIFEGGDINLTDSTINAFGFFTGTLDSQSENAPPTGEITIAGSAVEGETLSVDTSTLADADGLGTFNYQWLRNGEVIGNGRDATYELSQPDVGQQISVEISYTDGNGNEETVVSDVTSAVTNVNNTPQGNVNIVGTPTVGQTLVADISQLQDGDTLGTLNYQWLRDGNPITGANSNQYVVMNSDVGSELQLQVSYVDGQGTGESAASAASPLVSSPSTPDDTVVTSLMGSNIEDSTFSVNLDVTDSSTNPFTPTDITYQWLRDGSAINGATQSTYTADDADVGSRISVYIEFTNSSGETQNTVSSESEIITAINDSPTGTVSVTGNPTENETLLADTSALADADGLGAFSYQWFRDNTLIAGATDASFTLSQTDVGTNIHVQVSYTDQQGFDETLTSAPTAAITNINNPVTGDVFISGNAQEDETLSAVTASLTDTDGLGTLNYQWFRNGEAISGAVGQQYQLDDQDVNAIVSVEVNYMDTNGSVERVFSENTDSITGVNDSPDGTINLVGTANVGERLSANTNQLSDPDGIGTLTYQWLRNGITIDNATESDYTITSLDENTALSVQISYLDNQGTLEAITSDSLLVNAIEEEPPATPPTDNTEPDTTEPDTTEPNPTEPGPTEQPINNEPPPEEDTPVVTPNNEEDQNPEQEEVATPEPNPIITPINDPTPVSTPSSAESEPVATVDSNTGNDVLESDTETANTDDNEGAEITATVNSEEQSNSNDDNTNNTESDAIDTNTSDESPAEEATVTIGATTISRGSVADIDGIFDFQNLSTARLASFASVLGDSSSPISSFSELFNANALKTELTSFISYHEDNFLNIDSVLNSFDLLNYLNESEGDEPWTQEIHNLEIKSKIIWDGVATLTAGVSIGYTVWIIRSGFILSTALGALPAWRFVDPLPVLTGINTSQNDDDQSLEALVSDNANHQPSGDTHADKPMA</sequence>
<feature type="compositionally biased region" description="Low complexity" evidence="1">
    <location>
        <begin position="584"/>
        <end position="597"/>
    </location>
</feature>
<feature type="compositionally biased region" description="Low complexity" evidence="1">
    <location>
        <begin position="994"/>
        <end position="1009"/>
    </location>
</feature>
<feature type="compositionally biased region" description="Acidic residues" evidence="1">
    <location>
        <begin position="1077"/>
        <end position="1091"/>
    </location>
</feature>
<evidence type="ECO:0000313" key="2">
    <source>
        <dbReference type="EMBL" id="GAA6167056.1"/>
    </source>
</evidence>
<feature type="region of interest" description="Disordered" evidence="1">
    <location>
        <begin position="1306"/>
        <end position="1325"/>
    </location>
</feature>
<feature type="compositionally biased region" description="Acidic residues" evidence="1">
    <location>
        <begin position="984"/>
        <end position="993"/>
    </location>
</feature>
<evidence type="ECO:0000256" key="1">
    <source>
        <dbReference type="SAM" id="MobiDB-lite"/>
    </source>
</evidence>
<feature type="region of interest" description="Disordered" evidence="1">
    <location>
        <begin position="973"/>
        <end position="1132"/>
    </location>
</feature>
<reference evidence="2 3" key="1">
    <citation type="submission" date="2024-04" db="EMBL/GenBank/DDBJ databases">
        <title>Draft genome sequence of Sessilibacter corallicola NBRC 116591.</title>
        <authorList>
            <person name="Miyakawa T."/>
            <person name="Kusuya Y."/>
            <person name="Miura T."/>
        </authorList>
    </citation>
    <scope>NUCLEOTIDE SEQUENCE [LARGE SCALE GENOMIC DNA]</scope>
    <source>
        <strain evidence="2 3">KU-00831-HH</strain>
    </source>
</reference>
<dbReference type="RefSeq" id="WP_353301796.1">
    <property type="nucleotide sequence ID" value="NZ_BAABWN010000002.1"/>
</dbReference>
<accession>A0ABQ0A5W5</accession>
<evidence type="ECO:0000313" key="3">
    <source>
        <dbReference type="Proteomes" id="UP001465153"/>
    </source>
</evidence>
<feature type="compositionally biased region" description="Acidic residues" evidence="1">
    <location>
        <begin position="1025"/>
        <end position="1037"/>
    </location>
</feature>
<feature type="compositionally biased region" description="Low complexity" evidence="1">
    <location>
        <begin position="1099"/>
        <end position="1116"/>
    </location>
</feature>
<dbReference type="EMBL" id="BAABWN010000002">
    <property type="protein sequence ID" value="GAA6167056.1"/>
    <property type="molecule type" value="Genomic_DNA"/>
</dbReference>
<proteinExistence type="predicted"/>
<keyword evidence="3" id="KW-1185">Reference proteome</keyword>
<organism evidence="2 3">
    <name type="scientific">Sessilibacter corallicola</name>
    <dbReference type="NCBI Taxonomy" id="2904075"/>
    <lineage>
        <taxon>Bacteria</taxon>
        <taxon>Pseudomonadati</taxon>
        <taxon>Pseudomonadota</taxon>
        <taxon>Gammaproteobacteria</taxon>
        <taxon>Cellvibrionales</taxon>
        <taxon>Cellvibrionaceae</taxon>
        <taxon>Sessilibacter</taxon>
    </lineage>
</organism>
<feature type="compositionally biased region" description="Low complexity" evidence="1">
    <location>
        <begin position="1043"/>
        <end position="1053"/>
    </location>
</feature>
<feature type="region of interest" description="Disordered" evidence="1">
    <location>
        <begin position="580"/>
        <end position="599"/>
    </location>
</feature>
<comment type="caution">
    <text evidence="2">The sequence shown here is derived from an EMBL/GenBank/DDBJ whole genome shotgun (WGS) entry which is preliminary data.</text>
</comment>
<protein>
    <recommendedName>
        <fullName evidence="4">Ig-like domain-containing protein</fullName>
    </recommendedName>
</protein>
<dbReference type="Gene3D" id="2.60.40.2700">
    <property type="match status" value="6"/>
</dbReference>
<evidence type="ECO:0008006" key="4">
    <source>
        <dbReference type="Google" id="ProtNLM"/>
    </source>
</evidence>